<feature type="domain" description="MYND-type" evidence="5">
    <location>
        <begin position="22"/>
        <end position="64"/>
    </location>
</feature>
<evidence type="ECO:0000259" key="5">
    <source>
        <dbReference type="PROSITE" id="PS50865"/>
    </source>
</evidence>
<evidence type="ECO:0000256" key="2">
    <source>
        <dbReference type="ARBA" id="ARBA00022771"/>
    </source>
</evidence>
<keyword evidence="7" id="KW-1185">Reference proteome</keyword>
<keyword evidence="2 4" id="KW-0863">Zinc-finger</keyword>
<evidence type="ECO:0000313" key="7">
    <source>
        <dbReference type="Proteomes" id="UP000256964"/>
    </source>
</evidence>
<dbReference type="AlphaFoldDB" id="A0A371DJU4"/>
<evidence type="ECO:0000256" key="3">
    <source>
        <dbReference type="ARBA" id="ARBA00022833"/>
    </source>
</evidence>
<gene>
    <name evidence="6" type="ORF">OH76DRAFT_127101</name>
</gene>
<dbReference type="EMBL" id="KZ857389">
    <property type="protein sequence ID" value="RDX52807.1"/>
    <property type="molecule type" value="Genomic_DNA"/>
</dbReference>
<reference evidence="6 7" key="1">
    <citation type="journal article" date="2018" name="Biotechnol. Biofuels">
        <title>Integrative visual omics of the white-rot fungus Polyporus brumalis exposes the biotechnological potential of its oxidative enzymes for delignifying raw plant biomass.</title>
        <authorList>
            <person name="Miyauchi S."/>
            <person name="Rancon A."/>
            <person name="Drula E."/>
            <person name="Hage H."/>
            <person name="Chaduli D."/>
            <person name="Favel A."/>
            <person name="Grisel S."/>
            <person name="Henrissat B."/>
            <person name="Herpoel-Gimbert I."/>
            <person name="Ruiz-Duenas F.J."/>
            <person name="Chevret D."/>
            <person name="Hainaut M."/>
            <person name="Lin J."/>
            <person name="Wang M."/>
            <person name="Pangilinan J."/>
            <person name="Lipzen A."/>
            <person name="Lesage-Meessen L."/>
            <person name="Navarro D."/>
            <person name="Riley R."/>
            <person name="Grigoriev I.V."/>
            <person name="Zhou S."/>
            <person name="Raouche S."/>
            <person name="Rosso M.N."/>
        </authorList>
    </citation>
    <scope>NUCLEOTIDE SEQUENCE [LARGE SCALE GENOMIC DNA]</scope>
    <source>
        <strain evidence="6 7">BRFM 1820</strain>
    </source>
</reference>
<keyword evidence="1" id="KW-0479">Metal-binding</keyword>
<dbReference type="PROSITE" id="PS50865">
    <property type="entry name" value="ZF_MYND_2"/>
    <property type="match status" value="1"/>
</dbReference>
<dbReference type="Pfam" id="PF01753">
    <property type="entry name" value="zf-MYND"/>
    <property type="match status" value="1"/>
</dbReference>
<organism evidence="6 7">
    <name type="scientific">Lentinus brumalis</name>
    <dbReference type="NCBI Taxonomy" id="2498619"/>
    <lineage>
        <taxon>Eukaryota</taxon>
        <taxon>Fungi</taxon>
        <taxon>Dikarya</taxon>
        <taxon>Basidiomycota</taxon>
        <taxon>Agaricomycotina</taxon>
        <taxon>Agaricomycetes</taxon>
        <taxon>Polyporales</taxon>
        <taxon>Polyporaceae</taxon>
        <taxon>Lentinus</taxon>
    </lineage>
</organism>
<keyword evidence="3" id="KW-0862">Zinc</keyword>
<dbReference type="GO" id="GO:0008270">
    <property type="term" value="F:zinc ion binding"/>
    <property type="evidence" value="ECO:0007669"/>
    <property type="project" value="UniProtKB-KW"/>
</dbReference>
<accession>A0A371DJU4</accession>
<name>A0A371DJU4_9APHY</name>
<proteinExistence type="predicted"/>
<dbReference type="Gene3D" id="6.10.140.2220">
    <property type="match status" value="1"/>
</dbReference>
<dbReference type="PROSITE" id="PS01360">
    <property type="entry name" value="ZF_MYND_1"/>
    <property type="match status" value="1"/>
</dbReference>
<dbReference type="STRING" id="139420.A0A371DJU4"/>
<protein>
    <recommendedName>
        <fullName evidence="5">MYND-type domain-containing protein</fullName>
    </recommendedName>
</protein>
<dbReference type="Proteomes" id="UP000256964">
    <property type="component" value="Unassembled WGS sequence"/>
</dbReference>
<dbReference type="OrthoDB" id="2738218at2759"/>
<evidence type="ECO:0000313" key="6">
    <source>
        <dbReference type="EMBL" id="RDX52807.1"/>
    </source>
</evidence>
<dbReference type="InterPro" id="IPR002893">
    <property type="entry name" value="Znf_MYND"/>
</dbReference>
<evidence type="ECO:0000256" key="4">
    <source>
        <dbReference type="PROSITE-ProRule" id="PRU00134"/>
    </source>
</evidence>
<sequence length="323" mass="36279">MADRSDPLEAPAPFTLSKFDQCSHCHKAPHQLTKPLKRCQGCSVALYCSKECQKAAWPVHRTVCKSDAVLPGAEPCFQRLGYPTLMTIMGALNTWLAIHVITFEYLANAVVWVNGGVDYNLATPRALVIHVGARKRRSDNDNPATAIFLKSVEILPKGSRVYLGDHWYKLEENRVEREPLYRKILPPNFVGLMPTVAVLEVPGYGPVACQAQFPLFRPVGDGGKPLDEKTITALGDITSMISASIAIGHSYERPVIYTQALPEVDHRVRSKKTWKKERLEKWDWDVQMTRLMRDRPESHKLKSGLGPVALWDMFSKLCWGVST</sequence>
<dbReference type="SUPFAM" id="SSF144232">
    <property type="entry name" value="HIT/MYND zinc finger-like"/>
    <property type="match status" value="1"/>
</dbReference>
<evidence type="ECO:0000256" key="1">
    <source>
        <dbReference type="ARBA" id="ARBA00022723"/>
    </source>
</evidence>